<dbReference type="EMBL" id="JAVDRF010000012">
    <property type="protein sequence ID" value="MDR6538864.1"/>
    <property type="molecule type" value="Genomic_DNA"/>
</dbReference>
<dbReference type="Proteomes" id="UP001184230">
    <property type="component" value="Unassembled WGS sequence"/>
</dbReference>
<reference evidence="1 2" key="1">
    <citation type="submission" date="2023-07" db="EMBL/GenBank/DDBJ databases">
        <title>Sorghum-associated microbial communities from plants grown in Nebraska, USA.</title>
        <authorList>
            <person name="Schachtman D."/>
        </authorList>
    </citation>
    <scope>NUCLEOTIDE SEQUENCE [LARGE SCALE GENOMIC DNA]</scope>
    <source>
        <strain evidence="1 2">DS1781</strain>
    </source>
</reference>
<dbReference type="RefSeq" id="WP_309906055.1">
    <property type="nucleotide sequence ID" value="NZ_JAVDRF010000012.1"/>
</dbReference>
<name>A0ABU1NK89_9BURK</name>
<evidence type="ECO:0008006" key="3">
    <source>
        <dbReference type="Google" id="ProtNLM"/>
    </source>
</evidence>
<protein>
    <recommendedName>
        <fullName evidence="3">Lysozyme</fullName>
    </recommendedName>
</protein>
<sequence length="159" mass="17633">MQLTDVIAQIFNPGLAMLPLAMNTPKARVQLLAMTLQEDPEQRRRQMGNGPARGLWQFERGGGVKGVMSHHATTGHAHRLCAERGVPWDAAAIWARLELDDLLACGFARLLLYSDPKPLPATDDADAGWELYMRTWRPGQPHPEKWPGNHAAARRALGL</sequence>
<evidence type="ECO:0000313" key="1">
    <source>
        <dbReference type="EMBL" id="MDR6538864.1"/>
    </source>
</evidence>
<evidence type="ECO:0000313" key="2">
    <source>
        <dbReference type="Proteomes" id="UP001184230"/>
    </source>
</evidence>
<organism evidence="1 2">
    <name type="scientific">Variovorax soli</name>
    <dbReference type="NCBI Taxonomy" id="376815"/>
    <lineage>
        <taxon>Bacteria</taxon>
        <taxon>Pseudomonadati</taxon>
        <taxon>Pseudomonadota</taxon>
        <taxon>Betaproteobacteria</taxon>
        <taxon>Burkholderiales</taxon>
        <taxon>Comamonadaceae</taxon>
        <taxon>Variovorax</taxon>
    </lineage>
</organism>
<accession>A0ABU1NK89</accession>
<proteinExistence type="predicted"/>
<keyword evidence="2" id="KW-1185">Reference proteome</keyword>
<comment type="caution">
    <text evidence="1">The sequence shown here is derived from an EMBL/GenBank/DDBJ whole genome shotgun (WGS) entry which is preliminary data.</text>
</comment>
<gene>
    <name evidence="1" type="ORF">J2739_004657</name>
</gene>